<sequence>MAAMGLRRSQTALGAYHRRMLARVEKAKAITATAHKLARLIYTLLTKGEAYVDQGQTYYEERHQQRVVHQLQKRAAMMGYNLVPIPSAP</sequence>
<dbReference type="EMBL" id="FOSR01000005">
    <property type="protein sequence ID" value="SFK65462.1"/>
    <property type="molecule type" value="Genomic_DNA"/>
</dbReference>
<dbReference type="AlphaFoldDB" id="A0A1I4CWM6"/>
<evidence type="ECO:0000313" key="2">
    <source>
        <dbReference type="EMBL" id="SFK85020.1"/>
    </source>
</evidence>
<organism evidence="2 4">
    <name type="scientific">Rhodanobacter glycinis</name>
    <dbReference type="NCBI Taxonomy" id="582702"/>
    <lineage>
        <taxon>Bacteria</taxon>
        <taxon>Pseudomonadati</taxon>
        <taxon>Pseudomonadota</taxon>
        <taxon>Gammaproteobacteria</taxon>
        <taxon>Lysobacterales</taxon>
        <taxon>Rhodanobacteraceae</taxon>
        <taxon>Rhodanobacter</taxon>
    </lineage>
</organism>
<evidence type="ECO:0000313" key="4">
    <source>
        <dbReference type="Proteomes" id="UP000198725"/>
    </source>
</evidence>
<protein>
    <recommendedName>
        <fullName evidence="5">Transposase IS116/IS110/IS902 family protein</fullName>
    </recommendedName>
</protein>
<evidence type="ECO:0000313" key="1">
    <source>
        <dbReference type="EMBL" id="SFK65462.1"/>
    </source>
</evidence>
<dbReference type="EMBL" id="FOSR01000007">
    <property type="protein sequence ID" value="SFK85020.1"/>
    <property type="molecule type" value="Genomic_DNA"/>
</dbReference>
<accession>A0A1I4CWM6</accession>
<reference evidence="4" key="2">
    <citation type="submission" date="2016-10" db="EMBL/GenBank/DDBJ databases">
        <authorList>
            <person name="Varghese N."/>
            <person name="Submissions S."/>
        </authorList>
    </citation>
    <scope>NUCLEOTIDE SEQUENCE [LARGE SCALE GENOMIC DNA]</scope>
    <source>
        <strain evidence="4">MO64</strain>
    </source>
</reference>
<keyword evidence="4" id="KW-1185">Reference proteome</keyword>
<reference evidence="2" key="1">
    <citation type="submission" date="2016-10" db="EMBL/GenBank/DDBJ databases">
        <authorList>
            <person name="de Groot N.N."/>
        </authorList>
    </citation>
    <scope>NUCLEOTIDE SEQUENCE [LARGE SCALE GENOMIC DNA]</scope>
    <source>
        <strain evidence="2">MO64</strain>
    </source>
</reference>
<proteinExistence type="predicted"/>
<evidence type="ECO:0008006" key="5">
    <source>
        <dbReference type="Google" id="ProtNLM"/>
    </source>
</evidence>
<name>A0A1I4CWM6_9GAMM</name>
<dbReference type="EMBL" id="FOSR01000012">
    <property type="protein sequence ID" value="SFL04966.1"/>
    <property type="molecule type" value="Genomic_DNA"/>
</dbReference>
<dbReference type="Proteomes" id="UP000198725">
    <property type="component" value="Unassembled WGS sequence"/>
</dbReference>
<gene>
    <name evidence="1" type="ORF">SAMN05192579_1051</name>
    <name evidence="2" type="ORF">SAMN05192579_107190</name>
    <name evidence="3" type="ORF">SAMN05192579_11289</name>
</gene>
<evidence type="ECO:0000313" key="3">
    <source>
        <dbReference type="EMBL" id="SFL04966.1"/>
    </source>
</evidence>